<organism evidence="7">
    <name type="scientific">Rodentolepis nana</name>
    <name type="common">Dwarf tapeworm</name>
    <name type="synonym">Hymenolepis nana</name>
    <dbReference type="NCBI Taxonomy" id="102285"/>
    <lineage>
        <taxon>Eukaryota</taxon>
        <taxon>Metazoa</taxon>
        <taxon>Spiralia</taxon>
        <taxon>Lophotrochozoa</taxon>
        <taxon>Platyhelminthes</taxon>
        <taxon>Cestoda</taxon>
        <taxon>Eucestoda</taxon>
        <taxon>Cyclophyllidea</taxon>
        <taxon>Hymenolepididae</taxon>
        <taxon>Rodentolepis</taxon>
    </lineage>
</organism>
<dbReference type="STRING" id="102285.A0A0R3T448"/>
<evidence type="ECO:0000313" key="7">
    <source>
        <dbReference type="WBParaSite" id="HNAJ_0000182601-mRNA-1"/>
    </source>
</evidence>
<reference evidence="7" key="1">
    <citation type="submission" date="2016-04" db="UniProtKB">
        <authorList>
            <consortium name="WormBaseParasite"/>
        </authorList>
    </citation>
    <scope>IDENTIFICATION</scope>
</reference>
<dbReference type="Pfam" id="PF09766">
    <property type="entry name" value="FmiP_Thoc5"/>
    <property type="match status" value="1"/>
</dbReference>
<sequence length="682" mass="76645">MEDNEKLKDLASDGQIDLKSFKQECSLLKDTIQRAWQHRKSKQALSGSAVAKRIISLKAINRRTQLRIKDMRDKTFQKKLAVDQKTRQLQNLLYELEHLKQSARTCLEFRSLHEEIDLIPKEEYIETVCDADPNETEHQQTLNRLYWELEQRKKLNGNLKVLSKSLSEIREKIASKQTYLEGMNGNLRSIIESTKFLDSDLGLNIIENEETLQSAFALPSPLYIIYSRMVAFIDVKNLHCEVSVKIIGDLDLARSVNTSSATNQEEMEAGSSGPDEQDTCIINRKKSHRKSKRPHREEEERSHHKTDTTHPLSVVVHITTGPDAKWSNVKLTLTFEWMMRAKLVSVRDEFHDLEKLCTLSQTARDLLSSSALFSHLQCDTEGARWQGEETVLGIGYKDASSGKSYAWAQQLGGLQCLPHLESPTDTIASPSKMRANTPCTAPFGFVDIWFTALSRRLESRLSLNAEAGKFKSNPRLVANSLGVYEYIKEESLIQAIESGVLNLSESQKPFFPISKDIGLSTWDRVTFEDIKTWPRAQTFIALNLIQSTDAIFKCQMAFQGKDVLTIGASIPASYPDDPSVIFLASNTDAFSAGDLNAMHIQELETEVNCYWREMPQEDGRTGEEAGADNISTGCAFRGKKPENLLTCQLARIASCLPIFLSSEENTNAVGESGPSCPHGGVR</sequence>
<dbReference type="PANTHER" id="PTHR13375:SF3">
    <property type="entry name" value="THO COMPLEX SUBUNIT 5 HOMOLOG"/>
    <property type="match status" value="1"/>
</dbReference>
<feature type="region of interest" description="Disordered" evidence="4">
    <location>
        <begin position="261"/>
        <end position="309"/>
    </location>
</feature>
<evidence type="ECO:0000256" key="2">
    <source>
        <dbReference type="ARBA" id="ARBA00008044"/>
    </source>
</evidence>
<comment type="subcellular location">
    <subcellularLocation>
        <location evidence="1">Nucleus</location>
    </subcellularLocation>
</comment>
<proteinExistence type="inferred from homology"/>
<keyword evidence="3" id="KW-0539">Nucleus</keyword>
<dbReference type="Proteomes" id="UP000278807">
    <property type="component" value="Unassembled WGS sequence"/>
</dbReference>
<protein>
    <submittedName>
        <fullName evidence="7">THO complex subunit 5 homolog</fullName>
    </submittedName>
</protein>
<dbReference type="WBParaSite" id="HNAJ_0000182601-mRNA-1">
    <property type="protein sequence ID" value="HNAJ_0000182601-mRNA-1"/>
    <property type="gene ID" value="HNAJ_0000182601"/>
</dbReference>
<feature type="compositionally biased region" description="Basic and acidic residues" evidence="4">
    <location>
        <begin position="295"/>
        <end position="308"/>
    </location>
</feature>
<accession>A0A0R3T448</accession>
<evidence type="ECO:0000256" key="1">
    <source>
        <dbReference type="ARBA" id="ARBA00004123"/>
    </source>
</evidence>
<feature type="compositionally biased region" description="Basic residues" evidence="4">
    <location>
        <begin position="283"/>
        <end position="294"/>
    </location>
</feature>
<evidence type="ECO:0000313" key="6">
    <source>
        <dbReference type="Proteomes" id="UP000278807"/>
    </source>
</evidence>
<comment type="similarity">
    <text evidence="2">Belongs to the THOC5 family.</text>
</comment>
<dbReference type="OrthoDB" id="20582at2759"/>
<gene>
    <name evidence="5" type="ORF">HNAJ_LOCUS1825</name>
</gene>
<evidence type="ECO:0000256" key="3">
    <source>
        <dbReference type="ARBA" id="ARBA00023242"/>
    </source>
</evidence>
<reference evidence="5 6" key="2">
    <citation type="submission" date="2018-11" db="EMBL/GenBank/DDBJ databases">
        <authorList>
            <consortium name="Pathogen Informatics"/>
        </authorList>
    </citation>
    <scope>NUCLEOTIDE SEQUENCE [LARGE SCALE GENOMIC DNA]</scope>
</reference>
<dbReference type="GO" id="GO:0003729">
    <property type="term" value="F:mRNA binding"/>
    <property type="evidence" value="ECO:0007669"/>
    <property type="project" value="TreeGrafter"/>
</dbReference>
<dbReference type="GO" id="GO:0006406">
    <property type="term" value="P:mRNA export from nucleus"/>
    <property type="evidence" value="ECO:0007669"/>
    <property type="project" value="TreeGrafter"/>
</dbReference>
<dbReference type="GO" id="GO:0000445">
    <property type="term" value="C:THO complex part of transcription export complex"/>
    <property type="evidence" value="ECO:0007669"/>
    <property type="project" value="TreeGrafter"/>
</dbReference>
<evidence type="ECO:0000256" key="4">
    <source>
        <dbReference type="SAM" id="MobiDB-lite"/>
    </source>
</evidence>
<dbReference type="AlphaFoldDB" id="A0A0R3T448"/>
<dbReference type="EMBL" id="UZAE01000778">
    <property type="protein sequence ID" value="VDN97684.1"/>
    <property type="molecule type" value="Genomic_DNA"/>
</dbReference>
<keyword evidence="6" id="KW-1185">Reference proteome</keyword>
<evidence type="ECO:0000313" key="5">
    <source>
        <dbReference type="EMBL" id="VDN97684.1"/>
    </source>
</evidence>
<dbReference type="PANTHER" id="PTHR13375">
    <property type="entry name" value="FMS INTERACTING PROTEIN"/>
    <property type="match status" value="1"/>
</dbReference>
<name>A0A0R3T448_RODNA</name>
<dbReference type="InterPro" id="IPR019163">
    <property type="entry name" value="THO_Thoc5"/>
</dbReference>